<gene>
    <name evidence="2" type="ORF">GH810_02845</name>
</gene>
<evidence type="ECO:0000256" key="1">
    <source>
        <dbReference type="SAM" id="MobiDB-lite"/>
    </source>
</evidence>
<dbReference type="RefSeq" id="WP_148566411.1">
    <property type="nucleotide sequence ID" value="NZ_RXYA01000004.1"/>
</dbReference>
<evidence type="ECO:0000313" key="3">
    <source>
        <dbReference type="Proteomes" id="UP000616595"/>
    </source>
</evidence>
<name>A0A923HU55_9FIRM</name>
<protein>
    <submittedName>
        <fullName evidence="2">Uncharacterized protein</fullName>
    </submittedName>
</protein>
<keyword evidence="3" id="KW-1185">Reference proteome</keyword>
<dbReference type="Proteomes" id="UP000616595">
    <property type="component" value="Unassembled WGS sequence"/>
</dbReference>
<reference evidence="2" key="1">
    <citation type="submission" date="2019-10" db="EMBL/GenBank/DDBJ databases">
        <authorList>
            <person name="Ross D.E."/>
            <person name="Gulliver D."/>
        </authorList>
    </citation>
    <scope>NUCLEOTIDE SEQUENCE</scope>
    <source>
        <strain evidence="2">DER-2019</strain>
    </source>
</reference>
<feature type="region of interest" description="Disordered" evidence="1">
    <location>
        <begin position="1"/>
        <end position="22"/>
    </location>
</feature>
<reference evidence="2" key="2">
    <citation type="submission" date="2020-10" db="EMBL/GenBank/DDBJ databases">
        <title>Comparative genomics of the Acetobacterium genus.</title>
        <authorList>
            <person name="Marshall C."/>
            <person name="May H."/>
            <person name="Norman S."/>
        </authorList>
    </citation>
    <scope>NUCLEOTIDE SEQUENCE</scope>
    <source>
        <strain evidence="2">DER-2019</strain>
    </source>
</reference>
<dbReference type="OrthoDB" id="1779467at2"/>
<dbReference type="EMBL" id="WJBD01000002">
    <property type="protein sequence ID" value="MBC3887247.1"/>
    <property type="molecule type" value="Genomic_DNA"/>
</dbReference>
<evidence type="ECO:0000313" key="2">
    <source>
        <dbReference type="EMBL" id="MBC3887247.1"/>
    </source>
</evidence>
<dbReference type="AlphaFoldDB" id="A0A923HU55"/>
<sequence>MKERRGAPLGNKSAVGHGAPTGNKNALGHGAPMMNSNALKTGVYEHIEPETLPYDERCLFNNLITLYQDQEVAEVIFKYIRAMCTKEITRIKPNGYAAVVSIPYNVMVDYVFNNQLAWIHLFLWKNYSWVFIVP</sequence>
<organism evidence="2 3">
    <name type="scientific">Acetobacterium paludosum</name>
    <dbReference type="NCBI Taxonomy" id="52693"/>
    <lineage>
        <taxon>Bacteria</taxon>
        <taxon>Bacillati</taxon>
        <taxon>Bacillota</taxon>
        <taxon>Clostridia</taxon>
        <taxon>Eubacteriales</taxon>
        <taxon>Eubacteriaceae</taxon>
        <taxon>Acetobacterium</taxon>
    </lineage>
</organism>
<comment type="caution">
    <text evidence="2">The sequence shown here is derived from an EMBL/GenBank/DDBJ whole genome shotgun (WGS) entry which is preliminary data.</text>
</comment>
<proteinExistence type="predicted"/>
<accession>A0A923HU55</accession>